<dbReference type="AlphaFoldDB" id="A0A934UI15"/>
<dbReference type="RefSeq" id="WP_200104304.1">
    <property type="nucleotide sequence ID" value="NZ_JAEHFV010000001.1"/>
</dbReference>
<sequence length="196" mass="22336">MIKFLEKVKDNCLAGAALLIPLYVFYEILKRVWGFFEKYGEKTAHLLGFDVIFGRIATDVFGGVILLLLLYFSGYMVRWAYLKQFSDWLDSKLILFFPGYEKNKKIAEANLLKKKGVKPPQYPPVLLKQGDYWQPAYLIEEEPTGKVVVFVPNAPAKDQGQIFVVETHFIKKLSETSTANLDTSVKSLGKGILNFK</sequence>
<gene>
    <name evidence="2" type="ORF">I5M07_00875</name>
</gene>
<feature type="transmembrane region" description="Helical" evidence="1">
    <location>
        <begin position="12"/>
        <end position="29"/>
    </location>
</feature>
<name>A0A934UI15_9FLAO</name>
<evidence type="ECO:0000256" key="1">
    <source>
        <dbReference type="SAM" id="Phobius"/>
    </source>
</evidence>
<evidence type="ECO:0000313" key="2">
    <source>
        <dbReference type="EMBL" id="MBK0368371.1"/>
    </source>
</evidence>
<dbReference type="Proteomes" id="UP000609172">
    <property type="component" value="Unassembled WGS sequence"/>
</dbReference>
<reference evidence="2" key="1">
    <citation type="submission" date="2020-12" db="EMBL/GenBank/DDBJ databases">
        <title>Bacterial novel species Flavobacterium sp. SE-1-e isolated from soil.</title>
        <authorList>
            <person name="Jung H.-Y."/>
        </authorList>
    </citation>
    <scope>NUCLEOTIDE SEQUENCE</scope>
    <source>
        <strain evidence="2">SE-1-e</strain>
    </source>
</reference>
<evidence type="ECO:0000313" key="3">
    <source>
        <dbReference type="Proteomes" id="UP000609172"/>
    </source>
</evidence>
<keyword evidence="3" id="KW-1185">Reference proteome</keyword>
<proteinExistence type="predicted"/>
<accession>A0A934UI15</accession>
<protein>
    <recommendedName>
        <fullName evidence="4">DUF502 domain-containing protein</fullName>
    </recommendedName>
</protein>
<keyword evidence="1" id="KW-1133">Transmembrane helix</keyword>
<feature type="transmembrane region" description="Helical" evidence="1">
    <location>
        <begin position="52"/>
        <end position="72"/>
    </location>
</feature>
<organism evidence="2 3">
    <name type="scientific">Flavobacterium agrisoli</name>
    <dbReference type="NCBI Taxonomy" id="2793066"/>
    <lineage>
        <taxon>Bacteria</taxon>
        <taxon>Pseudomonadati</taxon>
        <taxon>Bacteroidota</taxon>
        <taxon>Flavobacteriia</taxon>
        <taxon>Flavobacteriales</taxon>
        <taxon>Flavobacteriaceae</taxon>
        <taxon>Flavobacterium</taxon>
    </lineage>
</organism>
<comment type="caution">
    <text evidence="2">The sequence shown here is derived from an EMBL/GenBank/DDBJ whole genome shotgun (WGS) entry which is preliminary data.</text>
</comment>
<keyword evidence="1" id="KW-0472">Membrane</keyword>
<evidence type="ECO:0008006" key="4">
    <source>
        <dbReference type="Google" id="ProtNLM"/>
    </source>
</evidence>
<dbReference type="EMBL" id="JAEHFV010000001">
    <property type="protein sequence ID" value="MBK0368371.1"/>
    <property type="molecule type" value="Genomic_DNA"/>
</dbReference>
<keyword evidence="1" id="KW-0812">Transmembrane</keyword>